<evidence type="ECO:0000256" key="1">
    <source>
        <dbReference type="SAM" id="Phobius"/>
    </source>
</evidence>
<protein>
    <submittedName>
        <fullName evidence="2">Uncharacterized protein</fullName>
    </submittedName>
</protein>
<accession>A0A6A5UJB1</accession>
<keyword evidence="1" id="KW-0472">Membrane</keyword>
<name>A0A6A5UJB1_9PLEO</name>
<feature type="transmembrane region" description="Helical" evidence="1">
    <location>
        <begin position="98"/>
        <end position="123"/>
    </location>
</feature>
<keyword evidence="1" id="KW-0812">Transmembrane</keyword>
<keyword evidence="1" id="KW-1133">Transmembrane helix</keyword>
<organism evidence="2 3">
    <name type="scientific">Byssothecium circinans</name>
    <dbReference type="NCBI Taxonomy" id="147558"/>
    <lineage>
        <taxon>Eukaryota</taxon>
        <taxon>Fungi</taxon>
        <taxon>Dikarya</taxon>
        <taxon>Ascomycota</taxon>
        <taxon>Pezizomycotina</taxon>
        <taxon>Dothideomycetes</taxon>
        <taxon>Pleosporomycetidae</taxon>
        <taxon>Pleosporales</taxon>
        <taxon>Massarineae</taxon>
        <taxon>Massarinaceae</taxon>
        <taxon>Byssothecium</taxon>
    </lineage>
</organism>
<gene>
    <name evidence="2" type="ORF">CC80DRAFT_531879</name>
</gene>
<sequence>MSALRTFRQCCRLAALASAVGQQLRNGFMCRHTMHSGYYHVFDQANRGVSANARRIIPISLPSAASSSAFNSTSASVSFPSTHHPTLQKLSPFLSNRLLQFALVVSVFPTASMAIFSASAYAWKGSTNFDTSGALPAGRTT</sequence>
<evidence type="ECO:0000313" key="3">
    <source>
        <dbReference type="Proteomes" id="UP000800035"/>
    </source>
</evidence>
<keyword evidence="3" id="KW-1185">Reference proteome</keyword>
<dbReference type="EMBL" id="ML976981">
    <property type="protein sequence ID" value="KAF1961167.1"/>
    <property type="molecule type" value="Genomic_DNA"/>
</dbReference>
<reference evidence="2" key="1">
    <citation type="journal article" date="2020" name="Stud. Mycol.">
        <title>101 Dothideomycetes genomes: a test case for predicting lifestyles and emergence of pathogens.</title>
        <authorList>
            <person name="Haridas S."/>
            <person name="Albert R."/>
            <person name="Binder M."/>
            <person name="Bloem J."/>
            <person name="Labutti K."/>
            <person name="Salamov A."/>
            <person name="Andreopoulos B."/>
            <person name="Baker S."/>
            <person name="Barry K."/>
            <person name="Bills G."/>
            <person name="Bluhm B."/>
            <person name="Cannon C."/>
            <person name="Castanera R."/>
            <person name="Culley D."/>
            <person name="Daum C."/>
            <person name="Ezra D."/>
            <person name="Gonzalez J."/>
            <person name="Henrissat B."/>
            <person name="Kuo A."/>
            <person name="Liang C."/>
            <person name="Lipzen A."/>
            <person name="Lutzoni F."/>
            <person name="Magnuson J."/>
            <person name="Mondo S."/>
            <person name="Nolan M."/>
            <person name="Ohm R."/>
            <person name="Pangilinan J."/>
            <person name="Park H.-J."/>
            <person name="Ramirez L."/>
            <person name="Alfaro M."/>
            <person name="Sun H."/>
            <person name="Tritt A."/>
            <person name="Yoshinaga Y."/>
            <person name="Zwiers L.-H."/>
            <person name="Turgeon B."/>
            <person name="Goodwin S."/>
            <person name="Spatafora J."/>
            <person name="Crous P."/>
            <person name="Grigoriev I."/>
        </authorList>
    </citation>
    <scope>NUCLEOTIDE SEQUENCE</scope>
    <source>
        <strain evidence="2">CBS 675.92</strain>
    </source>
</reference>
<evidence type="ECO:0000313" key="2">
    <source>
        <dbReference type="EMBL" id="KAF1961167.1"/>
    </source>
</evidence>
<dbReference type="AlphaFoldDB" id="A0A6A5UJB1"/>
<dbReference type="Proteomes" id="UP000800035">
    <property type="component" value="Unassembled WGS sequence"/>
</dbReference>
<proteinExistence type="predicted"/>